<dbReference type="Proteomes" id="UP000663843">
    <property type="component" value="Unassembled WGS sequence"/>
</dbReference>
<name>A0A8H2WIM4_9AGAM</name>
<dbReference type="EMBL" id="CAJMWT010001237">
    <property type="protein sequence ID" value="CAE6389698.1"/>
    <property type="molecule type" value="Genomic_DNA"/>
</dbReference>
<gene>
    <name evidence="1" type="ORF">RDB_LOCUS29695</name>
</gene>
<protein>
    <submittedName>
        <fullName evidence="1">Uncharacterized protein</fullName>
    </submittedName>
</protein>
<accession>A0A8H2WIM4</accession>
<evidence type="ECO:0000313" key="1">
    <source>
        <dbReference type="EMBL" id="CAE6389698.1"/>
    </source>
</evidence>
<organism evidence="1 2">
    <name type="scientific">Rhizoctonia solani</name>
    <dbReference type="NCBI Taxonomy" id="456999"/>
    <lineage>
        <taxon>Eukaryota</taxon>
        <taxon>Fungi</taxon>
        <taxon>Dikarya</taxon>
        <taxon>Basidiomycota</taxon>
        <taxon>Agaricomycotina</taxon>
        <taxon>Agaricomycetes</taxon>
        <taxon>Cantharellales</taxon>
        <taxon>Ceratobasidiaceae</taxon>
        <taxon>Rhizoctonia</taxon>
    </lineage>
</organism>
<proteinExistence type="predicted"/>
<sequence length="430" mass="46989">MPIVPPGHNIGGYLPFQLSSSRTIVQRQVPLDAFTAHEEKQVTCLLNLLFIYNLYARQLSIASALLFTAAVGSQAPANMNTLVGETQAPPHPPPIAKRGLIPSPSDQPAPKRQITSWPNDVANLTSGESNPPTAPVANHPPPWLRLLNHDRSYPLTSHGATNRPAEPPINPTSPATHIAALTNRVTDLHRPPSNSQGLKRSRWTGSLNEGYASLNPFSAIHAYQRFAAQRSVPQQCVPTTVPGSEMNPRASPPRQMWPTSSQFNDLGPDHQAYPSEDGQLSIAPDEGIVDSENNEPYLVPEGYSRGWEMLREQRVISNAALSVANAKAMWIRSQAFQAHAVTLGCILEQVQNSLNRRIELAIAYIQNTPANSPVRSYMETWIRENLFSSNPLDEVAEFIARIGLAPLADIKPDEVQGAPTPPLPLLPLPN</sequence>
<reference evidence="1" key="1">
    <citation type="submission" date="2021-01" db="EMBL/GenBank/DDBJ databases">
        <authorList>
            <person name="Kaushik A."/>
        </authorList>
    </citation>
    <scope>NUCLEOTIDE SEQUENCE</scope>
    <source>
        <strain evidence="1">AG2-2IIIB</strain>
    </source>
</reference>
<comment type="caution">
    <text evidence="1">The sequence shown here is derived from an EMBL/GenBank/DDBJ whole genome shotgun (WGS) entry which is preliminary data.</text>
</comment>
<dbReference type="AlphaFoldDB" id="A0A8H2WIM4"/>
<evidence type="ECO:0000313" key="2">
    <source>
        <dbReference type="Proteomes" id="UP000663843"/>
    </source>
</evidence>